<dbReference type="STRING" id="38772.ENSGAGP00000007596"/>
<feature type="domain" description="Cadherin" evidence="13">
    <location>
        <begin position="135"/>
        <end position="243"/>
    </location>
</feature>
<dbReference type="Pfam" id="PF00028">
    <property type="entry name" value="Cadherin"/>
    <property type="match status" value="4"/>
</dbReference>
<evidence type="ECO:0000256" key="5">
    <source>
        <dbReference type="ARBA" id="ARBA00022737"/>
    </source>
</evidence>
<evidence type="ECO:0000256" key="4">
    <source>
        <dbReference type="ARBA" id="ARBA00022729"/>
    </source>
</evidence>
<dbReference type="GO" id="GO:0005509">
    <property type="term" value="F:calcium ion binding"/>
    <property type="evidence" value="ECO:0007669"/>
    <property type="project" value="UniProtKB-UniRule"/>
</dbReference>
<dbReference type="Pfam" id="PF08266">
    <property type="entry name" value="Cadherin_2"/>
    <property type="match status" value="1"/>
</dbReference>
<dbReference type="AlphaFoldDB" id="A0A452GZH2"/>
<feature type="domain" description="Cadherin" evidence="13">
    <location>
        <begin position="244"/>
        <end position="348"/>
    </location>
</feature>
<evidence type="ECO:0000313" key="14">
    <source>
        <dbReference type="Ensembl" id="ENSGAGP00000007596.1"/>
    </source>
</evidence>
<keyword evidence="15" id="KW-1185">Reference proteome</keyword>
<dbReference type="SUPFAM" id="SSF49313">
    <property type="entry name" value="Cadherin-like"/>
    <property type="match status" value="5"/>
</dbReference>
<feature type="chain" id="PRO_5019382005" description="Cadherin domain-containing protein" evidence="12">
    <location>
        <begin position="29"/>
        <end position="683"/>
    </location>
</feature>
<dbReference type="Ensembl" id="ENSGAGT00000008768.1">
    <property type="protein sequence ID" value="ENSGAGP00000007596.1"/>
    <property type="gene ID" value="ENSGAGG00000006074.1"/>
</dbReference>
<evidence type="ECO:0000256" key="1">
    <source>
        <dbReference type="ARBA" id="ARBA00003436"/>
    </source>
</evidence>
<dbReference type="PRINTS" id="PR00205">
    <property type="entry name" value="CADHERIN"/>
</dbReference>
<dbReference type="PANTHER" id="PTHR24028">
    <property type="entry name" value="CADHERIN-87A"/>
    <property type="match status" value="1"/>
</dbReference>
<comment type="function">
    <text evidence="1">Potential calcium-dependent cell-adhesion protein. May be involved in the establishment and maintenance of specific neuronal connections in the brain.</text>
</comment>
<organism evidence="14 15">
    <name type="scientific">Gopherus agassizii</name>
    <name type="common">Agassiz's desert tortoise</name>
    <dbReference type="NCBI Taxonomy" id="38772"/>
    <lineage>
        <taxon>Eukaryota</taxon>
        <taxon>Metazoa</taxon>
        <taxon>Chordata</taxon>
        <taxon>Craniata</taxon>
        <taxon>Vertebrata</taxon>
        <taxon>Euteleostomi</taxon>
        <taxon>Archelosauria</taxon>
        <taxon>Testudinata</taxon>
        <taxon>Testudines</taxon>
        <taxon>Cryptodira</taxon>
        <taxon>Durocryptodira</taxon>
        <taxon>Testudinoidea</taxon>
        <taxon>Testudinidae</taxon>
        <taxon>Gopherus</taxon>
    </lineage>
</organism>
<evidence type="ECO:0000256" key="10">
    <source>
        <dbReference type="ARBA" id="ARBA00023180"/>
    </source>
</evidence>
<evidence type="ECO:0000313" key="15">
    <source>
        <dbReference type="Proteomes" id="UP000291020"/>
    </source>
</evidence>
<evidence type="ECO:0000256" key="8">
    <source>
        <dbReference type="ARBA" id="ARBA00022989"/>
    </source>
</evidence>
<keyword evidence="7" id="KW-0130">Cell adhesion</keyword>
<dbReference type="FunFam" id="2.60.40.60:FF:000129">
    <property type="entry name" value="protocadherin alpha-C2 isoform X1"/>
    <property type="match status" value="1"/>
</dbReference>
<feature type="domain" description="Cadherin" evidence="13">
    <location>
        <begin position="27"/>
        <end position="134"/>
    </location>
</feature>
<dbReference type="FunFam" id="2.60.40.60:FF:000001">
    <property type="entry name" value="Protocadherin alpha 2"/>
    <property type="match status" value="1"/>
</dbReference>
<evidence type="ECO:0000256" key="12">
    <source>
        <dbReference type="SAM" id="SignalP"/>
    </source>
</evidence>
<evidence type="ECO:0000256" key="7">
    <source>
        <dbReference type="ARBA" id="ARBA00022889"/>
    </source>
</evidence>
<evidence type="ECO:0000259" key="13">
    <source>
        <dbReference type="PROSITE" id="PS50268"/>
    </source>
</evidence>
<keyword evidence="3" id="KW-0812">Transmembrane</keyword>
<evidence type="ECO:0000256" key="3">
    <source>
        <dbReference type="ARBA" id="ARBA00022692"/>
    </source>
</evidence>
<dbReference type="InterPro" id="IPR015919">
    <property type="entry name" value="Cadherin-like_sf"/>
</dbReference>
<keyword evidence="9" id="KW-0472">Membrane</keyword>
<sequence>MAAAALQRGLKRQVLSFFLCLCVSLGACETIRYSVPEEKKSGSLVANIAKDLKLDAGKLSGRSARLISESSNKQYLELNTSSGDMIIKEKIDREDLCGQRDPCFLQFEIVLENPLQLYRMEVQIDDVNDNSPKFSKNEFVLKIPEQLPVNSRFPLERAQDPDIGTNGIQSYAISSNEYFSLDVHSRGDGSKYAELLLEKQLDREEHAQLILVLTAADGGLPQRTGTARIRVNVLDSNDNFPQFSQSVYKVQLMENSPRDTLVTKVEASDLDQGLNAEITYSFGQVPDRVLKLFQLNPFTGEITVLGIIDYEDAAMHEIEIHATDGGGLYAHCKVMVEIKDMNDNAPEVTLTSLTSTISEGSSPETVVALFSVSDRDSRDNGRTLCSIQDNVPFALKSTLKNFYELVTQKPLDREKVPEYNITITATDRGTPRLTSVRVIRVQLSDINDNPPVFNESSYVMYLKENNPPGLLIGTVRAADLDTEQNAKVTYSALPGNIGDLLLSSSISINSKNGKVYSLQSLDYEQRRDFQVTVRAADGGFPPLSSEVIVRVVIIDENDNAPFILYPLQNRVHSPAPPPAPLYCVIYKFVLYLVPLYQGTGVLSVQTNPRHRRAKIDCSGINILRLIWTQCIDPRARLHRFQNSINPNGVPESTWRAADIDAAPSGWVSTSILEIRLHLHYSRS</sequence>
<reference evidence="14" key="3">
    <citation type="submission" date="2025-09" db="UniProtKB">
        <authorList>
            <consortium name="Ensembl"/>
        </authorList>
    </citation>
    <scope>IDENTIFICATION</scope>
</reference>
<dbReference type="SMART" id="SM00112">
    <property type="entry name" value="CA"/>
    <property type="match status" value="5"/>
</dbReference>
<keyword evidence="5" id="KW-0677">Repeat</keyword>
<dbReference type="FunFam" id="2.60.40.60:FF:000006">
    <property type="entry name" value="Protocadherin alpha 2"/>
    <property type="match status" value="1"/>
</dbReference>
<dbReference type="InterPro" id="IPR002126">
    <property type="entry name" value="Cadherin-like_dom"/>
</dbReference>
<evidence type="ECO:0000256" key="11">
    <source>
        <dbReference type="PROSITE-ProRule" id="PRU00043"/>
    </source>
</evidence>
<reference evidence="15" key="1">
    <citation type="journal article" date="2017" name="PLoS ONE">
        <title>The Agassiz's desert tortoise genome provides a resource for the conservation of a threatened species.</title>
        <authorList>
            <person name="Tollis M."/>
            <person name="DeNardo D.F."/>
            <person name="Cornelius J.A."/>
            <person name="Dolby G.A."/>
            <person name="Edwards T."/>
            <person name="Henen B.T."/>
            <person name="Karl A.E."/>
            <person name="Murphy R.W."/>
            <person name="Kusumi K."/>
        </authorList>
    </citation>
    <scope>NUCLEOTIDE SEQUENCE [LARGE SCALE GENOMIC DNA]</scope>
</reference>
<dbReference type="PANTHER" id="PTHR24028:SF118">
    <property type="entry name" value="PROTOCADHERIN BETA-1"/>
    <property type="match status" value="1"/>
</dbReference>
<dbReference type="CDD" id="cd11304">
    <property type="entry name" value="Cadherin_repeat"/>
    <property type="match status" value="4"/>
</dbReference>
<dbReference type="PROSITE" id="PS50268">
    <property type="entry name" value="CADHERIN_2"/>
    <property type="match status" value="5"/>
</dbReference>
<accession>A0A452GZH2</accession>
<name>A0A452GZH2_9SAUR</name>
<dbReference type="GO" id="GO:0005886">
    <property type="term" value="C:plasma membrane"/>
    <property type="evidence" value="ECO:0007669"/>
    <property type="project" value="InterPro"/>
</dbReference>
<reference evidence="14" key="2">
    <citation type="submission" date="2025-08" db="UniProtKB">
        <authorList>
            <consortium name="Ensembl"/>
        </authorList>
    </citation>
    <scope>IDENTIFICATION</scope>
</reference>
<keyword evidence="4 12" id="KW-0732">Signal</keyword>
<dbReference type="GO" id="GO:0007156">
    <property type="term" value="P:homophilic cell adhesion via plasma membrane adhesion molecules"/>
    <property type="evidence" value="ECO:0007669"/>
    <property type="project" value="InterPro"/>
</dbReference>
<keyword evidence="10" id="KW-0325">Glycoprotein</keyword>
<dbReference type="FunFam" id="2.60.40.60:FF:000002">
    <property type="entry name" value="Protocadherin alpha 2"/>
    <property type="match status" value="1"/>
</dbReference>
<protein>
    <recommendedName>
        <fullName evidence="13">Cadherin domain-containing protein</fullName>
    </recommendedName>
</protein>
<feature type="signal peptide" evidence="12">
    <location>
        <begin position="1"/>
        <end position="28"/>
    </location>
</feature>
<dbReference type="InterPro" id="IPR020894">
    <property type="entry name" value="Cadherin_CS"/>
</dbReference>
<keyword evidence="6 11" id="KW-0106">Calcium</keyword>
<comment type="subcellular location">
    <subcellularLocation>
        <location evidence="2">Membrane</location>
        <topology evidence="2">Single-pass membrane protein</topology>
    </subcellularLocation>
</comment>
<dbReference type="Gene3D" id="2.60.40.60">
    <property type="entry name" value="Cadherins"/>
    <property type="match status" value="5"/>
</dbReference>
<dbReference type="FunFam" id="2.60.40.60:FF:000018">
    <property type="entry name" value="Protocadherin gamma c3"/>
    <property type="match status" value="1"/>
</dbReference>
<evidence type="ECO:0000256" key="2">
    <source>
        <dbReference type="ARBA" id="ARBA00004167"/>
    </source>
</evidence>
<keyword evidence="8" id="KW-1133">Transmembrane helix</keyword>
<evidence type="ECO:0000256" key="6">
    <source>
        <dbReference type="ARBA" id="ARBA00022837"/>
    </source>
</evidence>
<evidence type="ECO:0000256" key="9">
    <source>
        <dbReference type="ARBA" id="ARBA00023136"/>
    </source>
</evidence>
<dbReference type="PROSITE" id="PS00232">
    <property type="entry name" value="CADHERIN_1"/>
    <property type="match status" value="3"/>
</dbReference>
<dbReference type="InterPro" id="IPR050174">
    <property type="entry name" value="Protocadherin/Cadherin-CA"/>
</dbReference>
<feature type="domain" description="Cadherin" evidence="13">
    <location>
        <begin position="349"/>
        <end position="453"/>
    </location>
</feature>
<feature type="domain" description="Cadherin" evidence="13">
    <location>
        <begin position="454"/>
        <end position="563"/>
    </location>
</feature>
<dbReference type="Proteomes" id="UP000291020">
    <property type="component" value="Unassembled WGS sequence"/>
</dbReference>
<dbReference type="InterPro" id="IPR013164">
    <property type="entry name" value="Cadherin_N"/>
</dbReference>
<proteinExistence type="predicted"/>